<dbReference type="HAMAP" id="MF_01471">
    <property type="entry name" value="Cas2"/>
    <property type="match status" value="1"/>
</dbReference>
<keyword evidence="3 9" id="KW-0540">Nuclease</keyword>
<sequence>MKKWLIIYDIKNEKRLNKIAKIMNEYGERVQKSVFECEANDKALERIRMRVNKIITEEDYIVYFDICETDWQKKMKYGPKVNVDIEEKSFYII</sequence>
<dbReference type="Proteomes" id="UP000319296">
    <property type="component" value="Unassembled WGS sequence"/>
</dbReference>
<comment type="subunit">
    <text evidence="9">Homodimer, forms a heterotetramer with a Cas1 homodimer.</text>
</comment>
<dbReference type="InterPro" id="IPR021127">
    <property type="entry name" value="CRISPR_associated_Cas2"/>
</dbReference>
<evidence type="ECO:0000256" key="3">
    <source>
        <dbReference type="ARBA" id="ARBA00022722"/>
    </source>
</evidence>
<dbReference type="GO" id="GO:0016787">
    <property type="term" value="F:hydrolase activity"/>
    <property type="evidence" value="ECO:0007669"/>
    <property type="project" value="UniProtKB-KW"/>
</dbReference>
<gene>
    <name evidence="9 11" type="primary">cas2</name>
    <name evidence="11" type="ORF">EVG15_01025</name>
</gene>
<evidence type="ECO:0000256" key="6">
    <source>
        <dbReference type="ARBA" id="ARBA00022801"/>
    </source>
</evidence>
<evidence type="ECO:0000256" key="5">
    <source>
        <dbReference type="ARBA" id="ARBA00022759"/>
    </source>
</evidence>
<feature type="binding site" evidence="9">
    <location>
        <position position="9"/>
    </location>
    <ligand>
        <name>Mg(2+)</name>
        <dbReference type="ChEBI" id="CHEBI:18420"/>
        <note>catalytic</note>
    </ligand>
</feature>
<dbReference type="CDD" id="cd09725">
    <property type="entry name" value="Cas2_I_II_III"/>
    <property type="match status" value="1"/>
</dbReference>
<dbReference type="PIRSF" id="PIRSF032582">
    <property type="entry name" value="Cas2"/>
    <property type="match status" value="1"/>
</dbReference>
<dbReference type="InterPro" id="IPR019199">
    <property type="entry name" value="Virulence_VapD/CRISPR_Cas2"/>
</dbReference>
<dbReference type="Gene3D" id="3.30.70.240">
    <property type="match status" value="1"/>
</dbReference>
<name>A0A519BQE5_9DELT</name>
<dbReference type="EC" id="3.1.-.-" evidence="9"/>
<comment type="function">
    <text evidence="9">CRISPR (clustered regularly interspaced short palindromic repeat), is an adaptive immune system that provides protection against mobile genetic elements (viruses, transposable elements and conjugative plasmids). CRISPR clusters contain sequences complementary to antecedent mobile elements and target invading nucleic acids. CRISPR clusters are transcribed and processed into CRISPR RNA (crRNA). Functions as a ssRNA-specific endoribonuclease. Involved in the integration of spacer DNA into the CRISPR cassette.</text>
</comment>
<accession>A0A519BQE5</accession>
<evidence type="ECO:0000256" key="9">
    <source>
        <dbReference type="HAMAP-Rule" id="MF_01471"/>
    </source>
</evidence>
<dbReference type="PANTHER" id="PTHR34405">
    <property type="entry name" value="CRISPR-ASSOCIATED ENDORIBONUCLEASE CAS2"/>
    <property type="match status" value="1"/>
</dbReference>
<dbReference type="GO" id="GO:0004521">
    <property type="term" value="F:RNA endonuclease activity"/>
    <property type="evidence" value="ECO:0007669"/>
    <property type="project" value="UniProtKB-UniRule"/>
</dbReference>
<comment type="similarity">
    <text evidence="2 9 10">Belongs to the CRISPR-associated endoribonuclease Cas2 protein family.</text>
</comment>
<keyword evidence="7 9" id="KW-0460">Magnesium</keyword>
<comment type="cofactor">
    <cofactor evidence="1 9">
        <name>Mg(2+)</name>
        <dbReference type="ChEBI" id="CHEBI:18420"/>
    </cofactor>
</comment>
<evidence type="ECO:0000256" key="8">
    <source>
        <dbReference type="ARBA" id="ARBA00023118"/>
    </source>
</evidence>
<dbReference type="GO" id="GO:0046872">
    <property type="term" value="F:metal ion binding"/>
    <property type="evidence" value="ECO:0007669"/>
    <property type="project" value="UniProtKB-UniRule"/>
</dbReference>
<proteinExistence type="inferred from homology"/>
<dbReference type="PANTHER" id="PTHR34405:SF3">
    <property type="entry name" value="CRISPR-ASSOCIATED ENDORIBONUCLEASE CAS2 3"/>
    <property type="match status" value="1"/>
</dbReference>
<dbReference type="GO" id="GO:0051607">
    <property type="term" value="P:defense response to virus"/>
    <property type="evidence" value="ECO:0007669"/>
    <property type="project" value="UniProtKB-UniRule"/>
</dbReference>
<evidence type="ECO:0000313" key="12">
    <source>
        <dbReference type="Proteomes" id="UP000319296"/>
    </source>
</evidence>
<evidence type="ECO:0000256" key="1">
    <source>
        <dbReference type="ARBA" id="ARBA00001946"/>
    </source>
</evidence>
<dbReference type="SUPFAM" id="SSF143430">
    <property type="entry name" value="TTP0101/SSO1404-like"/>
    <property type="match status" value="1"/>
</dbReference>
<keyword evidence="8 9" id="KW-0051">Antiviral defense</keyword>
<dbReference type="Pfam" id="PF09827">
    <property type="entry name" value="CRISPR_Cas2"/>
    <property type="match status" value="1"/>
</dbReference>
<dbReference type="NCBIfam" id="TIGR01573">
    <property type="entry name" value="cas2"/>
    <property type="match status" value="1"/>
</dbReference>
<dbReference type="EMBL" id="SGBB01000001">
    <property type="protein sequence ID" value="RZD19495.1"/>
    <property type="molecule type" value="Genomic_DNA"/>
</dbReference>
<reference evidence="11 12" key="1">
    <citation type="journal article" date="2019" name="ISME J.">
        <title>Insights into ecological role of a new deltaproteobacterial order Candidatus Acidulodesulfobacterales by metagenomics and metatranscriptomics.</title>
        <authorList>
            <person name="Tan S."/>
            <person name="Liu J."/>
            <person name="Fang Y."/>
            <person name="Hedlund B.P."/>
            <person name="Lian Z.H."/>
            <person name="Huang L.Y."/>
            <person name="Li J.T."/>
            <person name="Huang L.N."/>
            <person name="Li W.J."/>
            <person name="Jiang H.C."/>
            <person name="Dong H.L."/>
            <person name="Shu W.S."/>
        </authorList>
    </citation>
    <scope>NUCLEOTIDE SEQUENCE [LARGE SCALE GENOMIC DNA]</scope>
    <source>
        <strain evidence="11">AP1</strain>
    </source>
</reference>
<protein>
    <recommendedName>
        <fullName evidence="9">CRISPR-associated endoribonuclease Cas2</fullName>
        <ecNumber evidence="9">3.1.-.-</ecNumber>
    </recommendedName>
</protein>
<evidence type="ECO:0000313" key="11">
    <source>
        <dbReference type="EMBL" id="RZD19495.1"/>
    </source>
</evidence>
<dbReference type="AlphaFoldDB" id="A0A519BQE5"/>
<keyword evidence="4 9" id="KW-0479">Metal-binding</keyword>
<evidence type="ECO:0000256" key="2">
    <source>
        <dbReference type="ARBA" id="ARBA00009959"/>
    </source>
</evidence>
<dbReference type="GO" id="GO:0043571">
    <property type="term" value="P:maintenance of CRISPR repeat elements"/>
    <property type="evidence" value="ECO:0007669"/>
    <property type="project" value="UniProtKB-UniRule"/>
</dbReference>
<comment type="caution">
    <text evidence="11">The sequence shown here is derived from an EMBL/GenBank/DDBJ whole genome shotgun (WGS) entry which is preliminary data.</text>
</comment>
<keyword evidence="6 9" id="KW-0378">Hydrolase</keyword>
<organism evidence="11 12">
    <name type="scientific">Candidatus Acididesulfobacter diazotrophicus</name>
    <dbReference type="NCBI Taxonomy" id="2597226"/>
    <lineage>
        <taxon>Bacteria</taxon>
        <taxon>Deltaproteobacteria</taxon>
        <taxon>Candidatus Acidulodesulfobacterales</taxon>
        <taxon>Candidatus Acididesulfobacter</taxon>
    </lineage>
</organism>
<keyword evidence="5 9" id="KW-0255">Endonuclease</keyword>
<evidence type="ECO:0000256" key="10">
    <source>
        <dbReference type="PIRNR" id="PIRNR032582"/>
    </source>
</evidence>
<evidence type="ECO:0000256" key="7">
    <source>
        <dbReference type="ARBA" id="ARBA00022842"/>
    </source>
</evidence>
<evidence type="ECO:0000256" key="4">
    <source>
        <dbReference type="ARBA" id="ARBA00022723"/>
    </source>
</evidence>